<dbReference type="CDD" id="cd00311">
    <property type="entry name" value="TIM"/>
    <property type="match status" value="1"/>
</dbReference>
<dbReference type="EMBL" id="CP097762">
    <property type="protein sequence ID" value="URJ25067.1"/>
    <property type="molecule type" value="Genomic_DNA"/>
</dbReference>
<evidence type="ECO:0000256" key="3">
    <source>
        <dbReference type="ARBA" id="ARBA00022432"/>
    </source>
</evidence>
<feature type="binding site" evidence="7">
    <location>
        <begin position="9"/>
        <end position="11"/>
    </location>
    <ligand>
        <name>substrate</name>
    </ligand>
</feature>
<dbReference type="Pfam" id="PF00121">
    <property type="entry name" value="TIM"/>
    <property type="match status" value="1"/>
</dbReference>
<feature type="active site" description="Proton acceptor" evidence="7">
    <location>
        <position position="169"/>
    </location>
</feature>
<evidence type="ECO:0000256" key="8">
    <source>
        <dbReference type="RuleBase" id="RU363013"/>
    </source>
</evidence>
<dbReference type="EC" id="5.3.1.1" evidence="7 8"/>
<comment type="function">
    <text evidence="7">Involved in the gluconeogenesis. Catalyzes stereospecifically the conversion of dihydroxyacetone phosphate (DHAP) to D-glyceraldehyde-3-phosphate (G3P).</text>
</comment>
<evidence type="ECO:0000256" key="4">
    <source>
        <dbReference type="ARBA" id="ARBA00022490"/>
    </source>
</evidence>
<dbReference type="PANTHER" id="PTHR21139:SF42">
    <property type="entry name" value="TRIOSEPHOSPHATE ISOMERASE"/>
    <property type="match status" value="1"/>
</dbReference>
<dbReference type="PANTHER" id="PTHR21139">
    <property type="entry name" value="TRIOSEPHOSPHATE ISOMERASE"/>
    <property type="match status" value="1"/>
</dbReference>
<evidence type="ECO:0000256" key="6">
    <source>
        <dbReference type="ARBA" id="ARBA00023235"/>
    </source>
</evidence>
<dbReference type="InterPro" id="IPR022896">
    <property type="entry name" value="TrioseP_Isoase_bac/euk"/>
</dbReference>
<evidence type="ECO:0000256" key="5">
    <source>
        <dbReference type="ARBA" id="ARBA00023152"/>
    </source>
</evidence>
<dbReference type="InterPro" id="IPR020861">
    <property type="entry name" value="Triosephosphate_isomerase_AS"/>
</dbReference>
<keyword evidence="6 7" id="KW-0413">Isomerase</keyword>
<dbReference type="InterPro" id="IPR013785">
    <property type="entry name" value="Aldolase_TIM"/>
</dbReference>
<comment type="pathway">
    <text evidence="7 8">Carbohydrate degradation; glycolysis; D-glyceraldehyde 3-phosphate from glycerone phosphate: step 1/1.</text>
</comment>
<dbReference type="InterPro" id="IPR035990">
    <property type="entry name" value="TIM_sf"/>
</dbReference>
<comment type="similarity">
    <text evidence="2 7 8">Belongs to the triosephosphate isomerase family.</text>
</comment>
<dbReference type="Gene3D" id="3.20.20.70">
    <property type="entry name" value="Aldolase class I"/>
    <property type="match status" value="1"/>
</dbReference>
<name>A0ABY4SSW3_9ENTR</name>
<keyword evidence="4 7" id="KW-0963">Cytoplasm</keyword>
<dbReference type="SUPFAM" id="SSF51351">
    <property type="entry name" value="Triosephosphate isomerase (TIM)"/>
    <property type="match status" value="1"/>
</dbReference>
<comment type="pathway">
    <text evidence="1">Carbohydrate metabolism; erythritol degradation.</text>
</comment>
<keyword evidence="3 7" id="KW-0312">Gluconeogenesis</keyword>
<feature type="binding site" evidence="7">
    <location>
        <position position="214"/>
    </location>
    <ligand>
        <name>substrate</name>
    </ligand>
</feature>
<reference evidence="9" key="1">
    <citation type="submission" date="2022-05" db="EMBL/GenBank/DDBJ databases">
        <title>Impact of host demography and evolutionary history on endosymbiont molecular evolution: a test in carpenter ants (Genus Camponotus) and their Blochmannia endosymbionts.</title>
        <authorList>
            <person name="Manthey J.D."/>
            <person name="Giron J.C."/>
            <person name="Hruska J.P."/>
        </authorList>
    </citation>
    <scope>NUCLEOTIDE SEQUENCE</scope>
    <source>
        <strain evidence="9">C-006</strain>
    </source>
</reference>
<protein>
    <recommendedName>
        <fullName evidence="7 8">Triosephosphate isomerase</fullName>
        <shortName evidence="7">TIM</shortName>
        <shortName evidence="7">TPI</shortName>
        <ecNumber evidence="7 8">5.3.1.1</ecNumber>
    </recommendedName>
    <alternativeName>
        <fullName evidence="7">Triose-phosphate isomerase</fullName>
    </alternativeName>
</protein>
<feature type="binding site" evidence="7">
    <location>
        <position position="175"/>
    </location>
    <ligand>
        <name>substrate</name>
    </ligand>
</feature>
<dbReference type="PROSITE" id="PS51440">
    <property type="entry name" value="TIM_2"/>
    <property type="match status" value="1"/>
</dbReference>
<gene>
    <name evidence="7 9" type="primary">tpiA</name>
    <name evidence="9" type="ORF">M9405_02940</name>
</gene>
<dbReference type="NCBIfam" id="TIGR00419">
    <property type="entry name" value="tim"/>
    <property type="match status" value="1"/>
</dbReference>
<comment type="catalytic activity">
    <reaction evidence="7 8">
        <text>D-glyceraldehyde 3-phosphate = dihydroxyacetone phosphate</text>
        <dbReference type="Rhea" id="RHEA:18585"/>
        <dbReference type="ChEBI" id="CHEBI:57642"/>
        <dbReference type="ChEBI" id="CHEBI:59776"/>
        <dbReference type="EC" id="5.3.1.1"/>
    </reaction>
</comment>
<keyword evidence="5 7" id="KW-0324">Glycolysis</keyword>
<dbReference type="PROSITE" id="PS00171">
    <property type="entry name" value="TIM_1"/>
    <property type="match status" value="1"/>
</dbReference>
<organism evidence="9 10">
    <name type="scientific">Candidatus Blochmannia ocreatus</name>
    <name type="common">nom. nud.</name>
    <dbReference type="NCBI Taxonomy" id="251538"/>
    <lineage>
        <taxon>Bacteria</taxon>
        <taxon>Pseudomonadati</taxon>
        <taxon>Pseudomonadota</taxon>
        <taxon>Gammaproteobacteria</taxon>
        <taxon>Enterobacterales</taxon>
        <taxon>Enterobacteriaceae</taxon>
        <taxon>ant endosymbionts</taxon>
        <taxon>Candidatus Blochmanniella</taxon>
    </lineage>
</organism>
<keyword evidence="10" id="KW-1185">Reference proteome</keyword>
<comment type="subcellular location">
    <subcellularLocation>
        <location evidence="7 8">Cytoplasm</location>
    </subcellularLocation>
</comment>
<proteinExistence type="inferred from homology"/>
<sequence>MRNSLIVGNWKLNGNKYHITNSVAKLVELCASISRSYIAIAPPVVYLDMVRRNLRDSCIKLCAQNVDPYISGAFTGDVSPIMLQDLNVKYVLIGHSERRIYHNEYDAYVAQKFCIVKKIGLIPILCIGENKKEHACGYTESVCLNQIKVIIKLSGGTVEVFKDSIIAYEPVWAIGSGVSAVPEEVQMIHKSIRNYIESYSINIASSVRILYGGSVTPENVVNFLNQKDIDGVLIGSASLDADKFHDIIKLSEKLN</sequence>
<evidence type="ECO:0000256" key="2">
    <source>
        <dbReference type="ARBA" id="ARBA00007422"/>
    </source>
</evidence>
<accession>A0ABY4SSW3</accession>
<dbReference type="HAMAP" id="MF_00147_B">
    <property type="entry name" value="TIM_B"/>
    <property type="match status" value="1"/>
</dbReference>
<evidence type="ECO:0000313" key="9">
    <source>
        <dbReference type="EMBL" id="URJ25067.1"/>
    </source>
</evidence>
<evidence type="ECO:0000313" key="10">
    <source>
        <dbReference type="Proteomes" id="UP001056834"/>
    </source>
</evidence>
<comment type="subunit">
    <text evidence="7 8">Homodimer.</text>
</comment>
<evidence type="ECO:0000256" key="1">
    <source>
        <dbReference type="ARBA" id="ARBA00004939"/>
    </source>
</evidence>
<feature type="active site" description="Electrophile" evidence="7">
    <location>
        <position position="95"/>
    </location>
</feature>
<comment type="pathway">
    <text evidence="7 8">Carbohydrate biosynthesis; gluconeogenesis.</text>
</comment>
<comment type="caution">
    <text evidence="7">Lacks conserved residue(s) required for the propagation of feature annotation.</text>
</comment>
<dbReference type="Proteomes" id="UP001056834">
    <property type="component" value="Chromosome"/>
</dbReference>
<evidence type="ECO:0000256" key="7">
    <source>
        <dbReference type="HAMAP-Rule" id="MF_00147"/>
    </source>
</evidence>
<dbReference type="InterPro" id="IPR000652">
    <property type="entry name" value="Triosephosphate_isomerase"/>
</dbReference>
<dbReference type="GO" id="GO:0004807">
    <property type="term" value="F:triose-phosphate isomerase activity"/>
    <property type="evidence" value="ECO:0007669"/>
    <property type="project" value="UniProtKB-EC"/>
</dbReference>
<dbReference type="RefSeq" id="WP_250223198.1">
    <property type="nucleotide sequence ID" value="NZ_CP097762.1"/>
</dbReference>